<dbReference type="PANTHER" id="PTHR34220:SF7">
    <property type="entry name" value="SENSOR HISTIDINE KINASE YPDA"/>
    <property type="match status" value="1"/>
</dbReference>
<feature type="transmembrane region" description="Helical" evidence="1">
    <location>
        <begin position="71"/>
        <end position="90"/>
    </location>
</feature>
<gene>
    <name evidence="3" type="ORF">JI741_11955</name>
</gene>
<keyword evidence="1" id="KW-1133">Transmembrane helix</keyword>
<keyword evidence="1" id="KW-0472">Membrane</keyword>
<accession>A0ABS1KTA9</accession>
<dbReference type="InterPro" id="IPR010559">
    <property type="entry name" value="Sig_transdc_His_kin_internal"/>
</dbReference>
<dbReference type="GO" id="GO:0016301">
    <property type="term" value="F:kinase activity"/>
    <property type="evidence" value="ECO:0007669"/>
    <property type="project" value="UniProtKB-KW"/>
</dbReference>
<keyword evidence="3" id="KW-0418">Kinase</keyword>
<evidence type="ECO:0000259" key="2">
    <source>
        <dbReference type="Pfam" id="PF06580"/>
    </source>
</evidence>
<reference evidence="3 4" key="1">
    <citation type="submission" date="2021-01" db="EMBL/GenBank/DDBJ databases">
        <title>Chryseolinea sp. Jin1 Genome sequencing and assembly.</title>
        <authorList>
            <person name="Kim I."/>
        </authorList>
    </citation>
    <scope>NUCLEOTIDE SEQUENCE [LARGE SCALE GENOMIC DNA]</scope>
    <source>
        <strain evidence="3 4">Jin1</strain>
    </source>
</reference>
<protein>
    <submittedName>
        <fullName evidence="3">Histidine kinase</fullName>
    </submittedName>
</protein>
<dbReference type="InterPro" id="IPR050640">
    <property type="entry name" value="Bact_2-comp_sensor_kinase"/>
</dbReference>
<dbReference type="Pfam" id="PF06580">
    <property type="entry name" value="His_kinase"/>
    <property type="match status" value="1"/>
</dbReference>
<keyword evidence="4" id="KW-1185">Reference proteome</keyword>
<proteinExistence type="predicted"/>
<dbReference type="Proteomes" id="UP000613030">
    <property type="component" value="Unassembled WGS sequence"/>
</dbReference>
<keyword evidence="1" id="KW-0812">Transmembrane</keyword>
<dbReference type="RefSeq" id="WP_202009581.1">
    <property type="nucleotide sequence ID" value="NZ_JAERRB010000003.1"/>
</dbReference>
<dbReference type="SUPFAM" id="SSF55874">
    <property type="entry name" value="ATPase domain of HSP90 chaperone/DNA topoisomerase II/histidine kinase"/>
    <property type="match status" value="1"/>
</dbReference>
<keyword evidence="3" id="KW-0808">Transferase</keyword>
<feature type="transmembrane region" description="Helical" evidence="1">
    <location>
        <begin position="118"/>
        <end position="137"/>
    </location>
</feature>
<dbReference type="Gene3D" id="3.30.565.10">
    <property type="entry name" value="Histidine kinase-like ATPase, C-terminal domain"/>
    <property type="match status" value="1"/>
</dbReference>
<evidence type="ECO:0000313" key="4">
    <source>
        <dbReference type="Proteomes" id="UP000613030"/>
    </source>
</evidence>
<name>A0ABS1KTA9_9BACT</name>
<comment type="caution">
    <text evidence="3">The sequence shown here is derived from an EMBL/GenBank/DDBJ whole genome shotgun (WGS) entry which is preliminary data.</text>
</comment>
<dbReference type="InterPro" id="IPR036890">
    <property type="entry name" value="HATPase_C_sf"/>
</dbReference>
<feature type="transmembrane region" description="Helical" evidence="1">
    <location>
        <begin position="39"/>
        <end position="59"/>
    </location>
</feature>
<dbReference type="PANTHER" id="PTHR34220">
    <property type="entry name" value="SENSOR HISTIDINE KINASE YPDA"/>
    <property type="match status" value="1"/>
</dbReference>
<dbReference type="EMBL" id="JAERRB010000003">
    <property type="protein sequence ID" value="MBL0741937.1"/>
    <property type="molecule type" value="Genomic_DNA"/>
</dbReference>
<sequence length="352" mass="40627">MNKHRIYWSLQIGGWLLYALVQIVGSSLASGGISVKRLFFLLVEALICLLVTNGFRIFLNRRRWLYLPMHKLVPSVFAAVFLMGYIVYFLRIPVNLMLGRLFNPIDALDFQQIIGQSSFYSIMFFLWTVFYFTYHYFDSYNKSLKIEASMIEIELNNLKSQLNPHFIFNALNSIRALVDENPVKSKQAINQLSNILRNSLASDKKGLTNFDDELKMVKDYLGLESIRFEERLKTEFDIHPESQKFRVPPLMIQTLVENGIKHGISKLTPGGIIQLKTFVEDDKLKVQIRNSGHLINGTKRAKSGLGLKNTVQRLKLIYGDEASFRIVNENDNFVLTEIIIPQNNSHESINRR</sequence>
<evidence type="ECO:0000313" key="3">
    <source>
        <dbReference type="EMBL" id="MBL0741937.1"/>
    </source>
</evidence>
<evidence type="ECO:0000256" key="1">
    <source>
        <dbReference type="SAM" id="Phobius"/>
    </source>
</evidence>
<organism evidence="3 4">
    <name type="scientific">Chryseolinea lacunae</name>
    <dbReference type="NCBI Taxonomy" id="2801331"/>
    <lineage>
        <taxon>Bacteria</taxon>
        <taxon>Pseudomonadati</taxon>
        <taxon>Bacteroidota</taxon>
        <taxon>Cytophagia</taxon>
        <taxon>Cytophagales</taxon>
        <taxon>Fulvivirgaceae</taxon>
        <taxon>Chryseolinea</taxon>
    </lineage>
</organism>
<feature type="domain" description="Signal transduction histidine kinase internal region" evidence="2">
    <location>
        <begin position="154"/>
        <end position="232"/>
    </location>
</feature>